<proteinExistence type="predicted"/>
<name>A0A3P6QVX8_DIBLA</name>
<dbReference type="Proteomes" id="UP000281553">
    <property type="component" value="Unassembled WGS sequence"/>
</dbReference>
<protein>
    <submittedName>
        <fullName evidence="1">Uncharacterized protein</fullName>
    </submittedName>
</protein>
<evidence type="ECO:0000313" key="2">
    <source>
        <dbReference type="Proteomes" id="UP000281553"/>
    </source>
</evidence>
<sequence length="53" mass="6041">MKWHEKSTMRALQPSIPHTLWPSSRCGAIRASRSATIVGENFKLPTPLNSRFF</sequence>
<dbReference type="EMBL" id="UYRU01017739">
    <property type="protein sequence ID" value="VDK53089.1"/>
    <property type="molecule type" value="Genomic_DNA"/>
</dbReference>
<organism evidence="1 2">
    <name type="scientific">Dibothriocephalus latus</name>
    <name type="common">Fish tapeworm</name>
    <name type="synonym">Diphyllobothrium latum</name>
    <dbReference type="NCBI Taxonomy" id="60516"/>
    <lineage>
        <taxon>Eukaryota</taxon>
        <taxon>Metazoa</taxon>
        <taxon>Spiralia</taxon>
        <taxon>Lophotrochozoa</taxon>
        <taxon>Platyhelminthes</taxon>
        <taxon>Cestoda</taxon>
        <taxon>Eucestoda</taxon>
        <taxon>Diphyllobothriidea</taxon>
        <taxon>Diphyllobothriidae</taxon>
        <taxon>Dibothriocephalus</taxon>
    </lineage>
</organism>
<evidence type="ECO:0000313" key="1">
    <source>
        <dbReference type="EMBL" id="VDK53089.1"/>
    </source>
</evidence>
<keyword evidence="2" id="KW-1185">Reference proteome</keyword>
<gene>
    <name evidence="1" type="ORF">DILT_LOCUS1950</name>
</gene>
<dbReference type="AlphaFoldDB" id="A0A3P6QVX8"/>
<accession>A0A3P6QVX8</accession>
<reference evidence="1 2" key="1">
    <citation type="submission" date="2018-11" db="EMBL/GenBank/DDBJ databases">
        <authorList>
            <consortium name="Pathogen Informatics"/>
        </authorList>
    </citation>
    <scope>NUCLEOTIDE SEQUENCE [LARGE SCALE GENOMIC DNA]</scope>
</reference>